<dbReference type="InterPro" id="IPR001584">
    <property type="entry name" value="Integrase_cat-core"/>
</dbReference>
<reference evidence="2" key="1">
    <citation type="journal article" date="2023" name="Science">
        <title>Genome structures resolve the early diversification of teleost fishes.</title>
        <authorList>
            <person name="Parey E."/>
            <person name="Louis A."/>
            <person name="Montfort J."/>
            <person name="Bouchez O."/>
            <person name="Roques C."/>
            <person name="Iampietro C."/>
            <person name="Lluch J."/>
            <person name="Castinel A."/>
            <person name="Donnadieu C."/>
            <person name="Desvignes T."/>
            <person name="Floi Bucao C."/>
            <person name="Jouanno E."/>
            <person name="Wen M."/>
            <person name="Mejri S."/>
            <person name="Dirks R."/>
            <person name="Jansen H."/>
            <person name="Henkel C."/>
            <person name="Chen W.J."/>
            <person name="Zahm M."/>
            <person name="Cabau C."/>
            <person name="Klopp C."/>
            <person name="Thompson A.W."/>
            <person name="Robinson-Rechavi M."/>
            <person name="Braasch I."/>
            <person name="Lecointre G."/>
            <person name="Bobe J."/>
            <person name="Postlethwait J.H."/>
            <person name="Berthelot C."/>
            <person name="Roest Crollius H."/>
            <person name="Guiguen Y."/>
        </authorList>
    </citation>
    <scope>NUCLEOTIDE SEQUENCE</scope>
    <source>
        <strain evidence="2">NC1722</strain>
    </source>
</reference>
<accession>A0AAD7RUC9</accession>
<comment type="caution">
    <text evidence="2">The sequence shown here is derived from an EMBL/GenBank/DDBJ whole genome shotgun (WGS) entry which is preliminary data.</text>
</comment>
<dbReference type="Proteomes" id="UP001221898">
    <property type="component" value="Unassembled WGS sequence"/>
</dbReference>
<dbReference type="PANTHER" id="PTHR37984">
    <property type="entry name" value="PROTEIN CBG26694"/>
    <property type="match status" value="1"/>
</dbReference>
<name>A0AAD7RUC9_9TELE</name>
<protein>
    <recommendedName>
        <fullName evidence="1">Integrase catalytic domain-containing protein</fullName>
    </recommendedName>
</protein>
<dbReference type="Gene3D" id="3.30.420.10">
    <property type="entry name" value="Ribonuclease H-like superfamily/Ribonuclease H"/>
    <property type="match status" value="1"/>
</dbReference>
<dbReference type="GO" id="GO:0015074">
    <property type="term" value="P:DNA integration"/>
    <property type="evidence" value="ECO:0007669"/>
    <property type="project" value="InterPro"/>
</dbReference>
<keyword evidence="3" id="KW-1185">Reference proteome</keyword>
<proteinExistence type="predicted"/>
<dbReference type="InterPro" id="IPR050951">
    <property type="entry name" value="Retrovirus_Pol_polyprotein"/>
</dbReference>
<dbReference type="InterPro" id="IPR012337">
    <property type="entry name" value="RNaseH-like_sf"/>
</dbReference>
<evidence type="ECO:0000313" key="3">
    <source>
        <dbReference type="Proteomes" id="UP001221898"/>
    </source>
</evidence>
<dbReference type="PANTHER" id="PTHR37984:SF15">
    <property type="entry name" value="INTEGRASE CATALYTIC DOMAIN-CONTAINING PROTEIN"/>
    <property type="match status" value="1"/>
</dbReference>
<sequence length="128" mass="14891">MIQDLCNLYGTKKSQTTPYHPEGNGVCEHFNRTLLSLLGTLEEGQKPRWTEYISELVFMYNNTMHSSTRQTPSYLLFGRHPRLPLDAMLGMASEQPPPQTDWVRRWLFRSHQKLSFAHQKAAEKLEVV</sequence>
<organism evidence="2 3">
    <name type="scientific">Aldrovandia affinis</name>
    <dbReference type="NCBI Taxonomy" id="143900"/>
    <lineage>
        <taxon>Eukaryota</taxon>
        <taxon>Metazoa</taxon>
        <taxon>Chordata</taxon>
        <taxon>Craniata</taxon>
        <taxon>Vertebrata</taxon>
        <taxon>Euteleostomi</taxon>
        <taxon>Actinopterygii</taxon>
        <taxon>Neopterygii</taxon>
        <taxon>Teleostei</taxon>
        <taxon>Notacanthiformes</taxon>
        <taxon>Halosauridae</taxon>
        <taxon>Aldrovandia</taxon>
    </lineage>
</organism>
<feature type="domain" description="Integrase catalytic" evidence="1">
    <location>
        <begin position="1"/>
        <end position="80"/>
    </location>
</feature>
<evidence type="ECO:0000259" key="1">
    <source>
        <dbReference type="PROSITE" id="PS50994"/>
    </source>
</evidence>
<gene>
    <name evidence="2" type="ORF">AAFF_G00103930</name>
</gene>
<dbReference type="InterPro" id="IPR036397">
    <property type="entry name" value="RNaseH_sf"/>
</dbReference>
<dbReference type="AlphaFoldDB" id="A0AAD7RUC9"/>
<dbReference type="GO" id="GO:0003676">
    <property type="term" value="F:nucleic acid binding"/>
    <property type="evidence" value="ECO:0007669"/>
    <property type="project" value="InterPro"/>
</dbReference>
<dbReference type="PROSITE" id="PS50994">
    <property type="entry name" value="INTEGRASE"/>
    <property type="match status" value="1"/>
</dbReference>
<dbReference type="SUPFAM" id="SSF53098">
    <property type="entry name" value="Ribonuclease H-like"/>
    <property type="match status" value="1"/>
</dbReference>
<dbReference type="EMBL" id="JAINUG010000169">
    <property type="protein sequence ID" value="KAJ8390458.1"/>
    <property type="molecule type" value="Genomic_DNA"/>
</dbReference>
<evidence type="ECO:0000313" key="2">
    <source>
        <dbReference type="EMBL" id="KAJ8390458.1"/>
    </source>
</evidence>